<protein>
    <submittedName>
        <fullName evidence="5">Class I SAM-dependent methyltransferase</fullName>
    </submittedName>
</protein>
<reference evidence="5 6" key="1">
    <citation type="submission" date="2019-08" db="EMBL/GenBank/DDBJ databases">
        <title>Pelomicrobium methylotrophicum gen. nov., sp. nov. a moderately thermophilic, facultatively anaerobic, lithoautotrophic and methylotrophic bacterium isolated from a terrestrial mud volcano.</title>
        <authorList>
            <person name="Slobodkina G.B."/>
            <person name="Merkel A.Y."/>
            <person name="Slobodkin A.I."/>
        </authorList>
    </citation>
    <scope>NUCLEOTIDE SEQUENCE [LARGE SCALE GENOMIC DNA]</scope>
    <source>
        <strain evidence="5 6">SM250</strain>
    </source>
</reference>
<evidence type="ECO:0000313" key="5">
    <source>
        <dbReference type="EMBL" id="TXF13346.1"/>
    </source>
</evidence>
<dbReference type="EMBL" id="VPFL01000002">
    <property type="protein sequence ID" value="TXF13346.1"/>
    <property type="molecule type" value="Genomic_DNA"/>
</dbReference>
<dbReference type="CDD" id="cd02440">
    <property type="entry name" value="AdoMet_MTases"/>
    <property type="match status" value="1"/>
</dbReference>
<evidence type="ECO:0000256" key="1">
    <source>
        <dbReference type="ARBA" id="ARBA00022603"/>
    </source>
</evidence>
<dbReference type="InParanoid" id="A0A5C7EPL0"/>
<gene>
    <name evidence="5" type="ORF">FR698_02080</name>
</gene>
<dbReference type="Proteomes" id="UP000321201">
    <property type="component" value="Unassembled WGS sequence"/>
</dbReference>
<dbReference type="SUPFAM" id="SSF53335">
    <property type="entry name" value="S-adenosyl-L-methionine-dependent methyltransferases"/>
    <property type="match status" value="1"/>
</dbReference>
<name>A0A5C7EPL0_9PROT</name>
<dbReference type="PANTHER" id="PTHR43464:SF19">
    <property type="entry name" value="UBIQUINONE BIOSYNTHESIS O-METHYLTRANSFERASE, MITOCHONDRIAL"/>
    <property type="match status" value="1"/>
</dbReference>
<proteinExistence type="predicted"/>
<dbReference type="InterPro" id="IPR029063">
    <property type="entry name" value="SAM-dependent_MTases_sf"/>
</dbReference>
<dbReference type="Pfam" id="PF08241">
    <property type="entry name" value="Methyltransf_11"/>
    <property type="match status" value="1"/>
</dbReference>
<dbReference type="Gene3D" id="3.40.50.150">
    <property type="entry name" value="Vaccinia Virus protein VP39"/>
    <property type="match status" value="1"/>
</dbReference>
<dbReference type="AlphaFoldDB" id="A0A5C7EPL0"/>
<evidence type="ECO:0000256" key="2">
    <source>
        <dbReference type="ARBA" id="ARBA00022679"/>
    </source>
</evidence>
<keyword evidence="1 5" id="KW-0489">Methyltransferase</keyword>
<keyword evidence="6" id="KW-1185">Reference proteome</keyword>
<evidence type="ECO:0000256" key="3">
    <source>
        <dbReference type="ARBA" id="ARBA00022691"/>
    </source>
</evidence>
<dbReference type="GO" id="GO:0008757">
    <property type="term" value="F:S-adenosylmethionine-dependent methyltransferase activity"/>
    <property type="evidence" value="ECO:0007669"/>
    <property type="project" value="InterPro"/>
</dbReference>
<feature type="domain" description="Methyltransferase type 11" evidence="4">
    <location>
        <begin position="52"/>
        <end position="151"/>
    </location>
</feature>
<dbReference type="GO" id="GO:0032259">
    <property type="term" value="P:methylation"/>
    <property type="evidence" value="ECO:0007669"/>
    <property type="project" value="UniProtKB-KW"/>
</dbReference>
<evidence type="ECO:0000313" key="6">
    <source>
        <dbReference type="Proteomes" id="UP000321201"/>
    </source>
</evidence>
<dbReference type="RefSeq" id="WP_147798520.1">
    <property type="nucleotide sequence ID" value="NZ_VPFL01000002.1"/>
</dbReference>
<organism evidence="5 6">
    <name type="scientific">Pelomicrobium methylotrophicum</name>
    <dbReference type="NCBI Taxonomy" id="2602750"/>
    <lineage>
        <taxon>Bacteria</taxon>
        <taxon>Pseudomonadati</taxon>
        <taxon>Pseudomonadota</taxon>
        <taxon>Hydrogenophilia</taxon>
        <taxon>Hydrogenophilia incertae sedis</taxon>
        <taxon>Pelomicrobium</taxon>
    </lineage>
</organism>
<keyword evidence="3" id="KW-0949">S-adenosyl-L-methionine</keyword>
<dbReference type="OrthoDB" id="9772751at2"/>
<sequence>MDQDLTRAETHFAFGRNWAEYAAKITEAEVREAEAGLSRLLGGERLDGKRFLDIGSGSGVHSLAALRLGAREVVAVDIDADSVATTRAVLSRFAPDGVYRIERKSVFDLDPTEWGTFDVVYSWGVLHHTGDLDRALACAARMVAPEGLLVVALYRRIWMDPFWRWEKRWYAQASPVAQARARWVYVTLFRLGLRLTGRRFADYVAAYRGKRGMDYYHDVHDWLGGWPYESISPGEVSARMARLHFTPIRVFARHGRFWGRDPGIFGSGCDEYVYRKI</sequence>
<dbReference type="InterPro" id="IPR013216">
    <property type="entry name" value="Methyltransf_11"/>
</dbReference>
<evidence type="ECO:0000259" key="4">
    <source>
        <dbReference type="Pfam" id="PF08241"/>
    </source>
</evidence>
<keyword evidence="2 5" id="KW-0808">Transferase</keyword>
<comment type="caution">
    <text evidence="5">The sequence shown here is derived from an EMBL/GenBank/DDBJ whole genome shotgun (WGS) entry which is preliminary data.</text>
</comment>
<dbReference type="PANTHER" id="PTHR43464">
    <property type="entry name" value="METHYLTRANSFERASE"/>
    <property type="match status" value="1"/>
</dbReference>
<accession>A0A5C7EPL0</accession>